<feature type="binding site" evidence="13">
    <location>
        <position position="398"/>
    </location>
    <ligand>
        <name>NADP(+)</name>
        <dbReference type="ChEBI" id="CHEBI:58349"/>
    </ligand>
</feature>
<dbReference type="InterPro" id="IPR021163">
    <property type="entry name" value="Ferredox_Rdtase_adrenod"/>
</dbReference>
<dbReference type="PIRSF" id="PIRSF000362">
    <property type="entry name" value="FNR"/>
    <property type="match status" value="1"/>
</dbReference>
<comment type="cofactor">
    <cofactor evidence="1 11 12">
        <name>FAD</name>
        <dbReference type="ChEBI" id="CHEBI:57692"/>
    </cofactor>
</comment>
<comment type="catalytic activity">
    <reaction evidence="10 11">
        <text>2 reduced [adrenodoxin] + NADP(+) + H(+) = 2 oxidized [adrenodoxin] + NADPH</text>
        <dbReference type="Rhea" id="RHEA:42312"/>
        <dbReference type="Rhea" id="RHEA-COMP:9998"/>
        <dbReference type="Rhea" id="RHEA-COMP:9999"/>
        <dbReference type="ChEBI" id="CHEBI:15378"/>
        <dbReference type="ChEBI" id="CHEBI:33737"/>
        <dbReference type="ChEBI" id="CHEBI:33738"/>
        <dbReference type="ChEBI" id="CHEBI:57783"/>
        <dbReference type="ChEBI" id="CHEBI:58349"/>
        <dbReference type="EC" id="1.18.1.6"/>
    </reaction>
</comment>
<dbReference type="PANTHER" id="PTHR48467">
    <property type="entry name" value="GLUTAMATE SYNTHASE 1 [NADH], CHLOROPLASTIC-LIKE"/>
    <property type="match status" value="1"/>
</dbReference>
<comment type="subcellular location">
    <subcellularLocation>
        <location evidence="11">Mitochondrion</location>
    </subcellularLocation>
</comment>
<dbReference type="GO" id="GO:0005739">
    <property type="term" value="C:mitochondrion"/>
    <property type="evidence" value="ECO:0007669"/>
    <property type="project" value="UniProtKB-SubCell"/>
</dbReference>
<dbReference type="Pfam" id="PF07992">
    <property type="entry name" value="Pyr_redox_2"/>
    <property type="match status" value="1"/>
</dbReference>
<feature type="binding site" evidence="12">
    <location>
        <position position="391"/>
    </location>
    <ligand>
        <name>FAD</name>
        <dbReference type="ChEBI" id="CHEBI:57692"/>
    </ligand>
</feature>
<evidence type="ECO:0000256" key="8">
    <source>
        <dbReference type="ARBA" id="ARBA00022857"/>
    </source>
</evidence>
<dbReference type="InterPro" id="IPR036188">
    <property type="entry name" value="FAD/NAD-bd_sf"/>
</dbReference>
<feature type="binding site" evidence="12">
    <location>
        <position position="44"/>
    </location>
    <ligand>
        <name>FAD</name>
        <dbReference type="ChEBI" id="CHEBI:57692"/>
    </ligand>
</feature>
<feature type="domain" description="FAD/NAD(P)-binding" evidence="14">
    <location>
        <begin position="35"/>
        <end position="196"/>
    </location>
</feature>
<evidence type="ECO:0000313" key="15">
    <source>
        <dbReference type="EMBL" id="CAB3245692.1"/>
    </source>
</evidence>
<keyword evidence="9 11" id="KW-0560">Oxidoreductase</keyword>
<feature type="binding site" evidence="12">
    <location>
        <position position="73"/>
    </location>
    <ligand>
        <name>FAD</name>
        <dbReference type="ChEBI" id="CHEBI:57692"/>
    </ligand>
</feature>
<dbReference type="UniPathway" id="UPA00296"/>
<evidence type="ECO:0000256" key="11">
    <source>
        <dbReference type="PIRNR" id="PIRNR000362"/>
    </source>
</evidence>
<evidence type="ECO:0000256" key="9">
    <source>
        <dbReference type="ARBA" id="ARBA00023002"/>
    </source>
</evidence>
<dbReference type="InterPro" id="IPR055275">
    <property type="entry name" value="Ferredox_Rdtase"/>
</dbReference>
<dbReference type="EC" id="1.18.1.6" evidence="4 11"/>
<reference evidence="15" key="1">
    <citation type="submission" date="2020-04" db="EMBL/GenBank/DDBJ databases">
        <authorList>
            <person name="Neveu A P."/>
        </authorList>
    </citation>
    <scope>NUCLEOTIDE SEQUENCE</scope>
    <source>
        <tissue evidence="15">Whole embryo</tissue>
    </source>
</reference>
<evidence type="ECO:0000259" key="14">
    <source>
        <dbReference type="Pfam" id="PF07992"/>
    </source>
</evidence>
<dbReference type="InterPro" id="IPR023753">
    <property type="entry name" value="FAD/NAD-binding_dom"/>
</dbReference>
<dbReference type="GO" id="GO:0008203">
    <property type="term" value="P:cholesterol metabolic process"/>
    <property type="evidence" value="ECO:0007669"/>
    <property type="project" value="UniProtKB-UniPathway"/>
</dbReference>
<dbReference type="AlphaFoldDB" id="A0A6F9DDI9"/>
<accession>A0A6F9DDI9</accession>
<evidence type="ECO:0000256" key="12">
    <source>
        <dbReference type="PIRSR" id="PIRSR000362-1"/>
    </source>
</evidence>
<evidence type="ECO:0000256" key="1">
    <source>
        <dbReference type="ARBA" id="ARBA00001974"/>
    </source>
</evidence>
<name>A0A6F9DDI9_9ASCI</name>
<comment type="similarity">
    <text evidence="3 11">Belongs to the ferredoxin--NADP reductase type 1 family.</text>
</comment>
<feature type="binding site" evidence="12">
    <location>
        <position position="65"/>
    </location>
    <ligand>
        <name>FAD</name>
        <dbReference type="ChEBI" id="CHEBI:57692"/>
    </ligand>
</feature>
<comment type="pathway">
    <text evidence="2">Steroid metabolism; cholesterol metabolism.</text>
</comment>
<evidence type="ECO:0000256" key="3">
    <source>
        <dbReference type="ARBA" id="ARBA00008312"/>
    </source>
</evidence>
<dbReference type="Gene3D" id="3.50.50.60">
    <property type="entry name" value="FAD/NAD(P)-binding domain"/>
    <property type="match status" value="1"/>
</dbReference>
<evidence type="ECO:0000256" key="6">
    <source>
        <dbReference type="ARBA" id="ARBA00022630"/>
    </source>
</evidence>
<evidence type="ECO:0000256" key="2">
    <source>
        <dbReference type="ARBA" id="ARBA00004731"/>
    </source>
</evidence>
<dbReference type="GO" id="GO:0016491">
    <property type="term" value="F:oxidoreductase activity"/>
    <property type="evidence" value="ECO:0007669"/>
    <property type="project" value="UniProtKB-KW"/>
</dbReference>
<evidence type="ECO:0000256" key="4">
    <source>
        <dbReference type="ARBA" id="ARBA00013219"/>
    </source>
</evidence>
<feature type="binding site" evidence="13">
    <location>
        <begin position="224"/>
        <end position="225"/>
    </location>
    <ligand>
        <name>NADP(+)</name>
        <dbReference type="ChEBI" id="CHEBI:58349"/>
    </ligand>
</feature>
<dbReference type="PRINTS" id="PR00419">
    <property type="entry name" value="ADXRDTASE"/>
</dbReference>
<proteinExistence type="evidence at transcript level"/>
<feature type="binding site" evidence="12">
    <location>
        <position position="109"/>
    </location>
    <ligand>
        <name>FAD</name>
        <dbReference type="ChEBI" id="CHEBI:57692"/>
    </ligand>
</feature>
<keyword evidence="11" id="KW-0496">Mitochondrion</keyword>
<evidence type="ECO:0000256" key="5">
    <source>
        <dbReference type="ARBA" id="ARBA00016287"/>
    </source>
</evidence>
<evidence type="ECO:0000256" key="10">
    <source>
        <dbReference type="ARBA" id="ARBA00048933"/>
    </source>
</evidence>
<dbReference type="PANTHER" id="PTHR48467:SF1">
    <property type="entry name" value="GLUTAMATE SYNTHASE 1 [NADH], CHLOROPLASTIC-LIKE"/>
    <property type="match status" value="1"/>
</dbReference>
<keyword evidence="7 11" id="KW-0274">FAD</keyword>
<dbReference type="Gene3D" id="3.40.50.720">
    <property type="entry name" value="NAD(P)-binding Rossmann-like Domain"/>
    <property type="match status" value="1"/>
</dbReference>
<evidence type="ECO:0000256" key="7">
    <source>
        <dbReference type="ARBA" id="ARBA00022827"/>
    </source>
</evidence>
<keyword evidence="6 11" id="KW-0285">Flavoprotein</keyword>
<gene>
    <name evidence="15" type="primary">Fdxr</name>
</gene>
<evidence type="ECO:0000256" key="13">
    <source>
        <dbReference type="PIRSR" id="PIRSR000362-2"/>
    </source>
</evidence>
<feature type="binding site" evidence="13">
    <location>
        <position position="236"/>
    </location>
    <ligand>
        <name>NADP(+)</name>
        <dbReference type="ChEBI" id="CHEBI:58349"/>
    </ligand>
</feature>
<keyword evidence="8 11" id="KW-0521">NADP</keyword>
<dbReference type="EMBL" id="LR785151">
    <property type="protein sequence ID" value="CAB3245692.1"/>
    <property type="molecule type" value="mRNA"/>
</dbReference>
<dbReference type="SUPFAM" id="SSF51971">
    <property type="entry name" value="Nucleotide-binding domain"/>
    <property type="match status" value="1"/>
</dbReference>
<sequence>MLTNVLKQITSKCSVSKLYCVASFGLSTLGNTQPHVCIVGSGPAGFGVAQTLLKNHEQVQVDMFEKLPVPFGLIRYGVSPDHQDVKNAINGYSQTATSKRFSFFGNIEIGQDVSLTELLSAYHAVVLCYGAQEEATFNISGKNLKNVFSSKQFVGWYNGNPEFQNLDVNLSGKSAVIIGVGNVALDCARMLLKPTEQLQETDITSRALKTLQKSNIKNVYVVGRRGPMQMACTRKELSEVAGLECVNTFVEENCFSKSVETALKSKDLARRKQRRLVAYLQKVSKQVKDDTSEDTKKLYLKLLRSPVALESKNDDLIANVKLIKREMQGEDAFNPTFTDTNVVENLPCDIVVSCIGYQNAVISDDIPFVDGKIMNKNGKVDDRKDLFTCGWCSHGAKGVLADSSNDSLVTGASVLSNLDQLASDKNCNGSNDIVPKILQRGLQITSWKDWKTIDSFEIKRGQKLGKVREKVVSCDEMLQIANEGKSNEANTSEK</sequence>
<protein>
    <recommendedName>
        <fullName evidence="5 11">NADPH:adrenodoxin oxidoreductase, mitochondrial</fullName>
        <ecNumber evidence="4 11">1.18.1.6</ecNumber>
    </recommendedName>
</protein>
<organism evidence="15">
    <name type="scientific">Phallusia mammillata</name>
    <dbReference type="NCBI Taxonomy" id="59560"/>
    <lineage>
        <taxon>Eukaryota</taxon>
        <taxon>Metazoa</taxon>
        <taxon>Chordata</taxon>
        <taxon>Tunicata</taxon>
        <taxon>Ascidiacea</taxon>
        <taxon>Phlebobranchia</taxon>
        <taxon>Ascidiidae</taxon>
        <taxon>Phallusia</taxon>
    </lineage>
</organism>